<dbReference type="GeneID" id="116951927"/>
<protein>
    <recommendedName>
        <fullName evidence="4">Rab9 effector protein with kelch motifs</fullName>
    </recommendedName>
</protein>
<dbReference type="AlphaFoldDB" id="A0AAJ7XA01"/>
<evidence type="ECO:0000256" key="5">
    <source>
        <dbReference type="SAM" id="Coils"/>
    </source>
</evidence>
<dbReference type="InterPro" id="IPR052124">
    <property type="entry name" value="Rab9_kelch_effector"/>
</dbReference>
<accession>A0AAJ7XA01</accession>
<dbReference type="RefSeq" id="XP_032826685.1">
    <property type="nucleotide sequence ID" value="XM_032970794.1"/>
</dbReference>
<dbReference type="InterPro" id="IPR015915">
    <property type="entry name" value="Kelch-typ_b-propeller"/>
</dbReference>
<keyword evidence="5" id="KW-0175">Coiled coil</keyword>
<evidence type="ECO:0000256" key="2">
    <source>
        <dbReference type="ARBA" id="ARBA00022737"/>
    </source>
</evidence>
<name>A0AAJ7XA01_PETMA</name>
<dbReference type="KEGG" id="pmrn:116951927"/>
<evidence type="ECO:0000313" key="7">
    <source>
        <dbReference type="Proteomes" id="UP001318040"/>
    </source>
</evidence>
<comment type="function">
    <text evidence="3">Rab9 effector required for endosome to trans-Golgi network (TGN) transport.</text>
</comment>
<feature type="coiled-coil region" evidence="5">
    <location>
        <begin position="393"/>
        <end position="452"/>
    </location>
</feature>
<dbReference type="SUPFAM" id="SSF117281">
    <property type="entry name" value="Kelch motif"/>
    <property type="match status" value="1"/>
</dbReference>
<dbReference type="Pfam" id="PF24681">
    <property type="entry name" value="Kelch_KLHDC2_KLHL20_DRC7"/>
    <property type="match status" value="1"/>
</dbReference>
<keyword evidence="7" id="KW-1185">Reference proteome</keyword>
<evidence type="ECO:0000256" key="3">
    <source>
        <dbReference type="ARBA" id="ARBA00037224"/>
    </source>
</evidence>
<reference evidence="8" key="1">
    <citation type="submission" date="2025-08" db="UniProtKB">
        <authorList>
            <consortium name="RefSeq"/>
        </authorList>
    </citation>
    <scope>IDENTIFICATION</scope>
    <source>
        <tissue evidence="8">Sperm</tissue>
    </source>
</reference>
<dbReference type="PANTHER" id="PTHR46647">
    <property type="entry name" value="RAB9 EFFECTOR PROTEIN WITH KELCH MOTIFS"/>
    <property type="match status" value="1"/>
</dbReference>
<proteinExistence type="predicted"/>
<keyword evidence="2" id="KW-0677">Repeat</keyword>
<evidence type="ECO:0000256" key="4">
    <source>
        <dbReference type="ARBA" id="ARBA00039295"/>
    </source>
</evidence>
<feature type="region of interest" description="Disordered" evidence="6">
    <location>
        <begin position="354"/>
        <end position="380"/>
    </location>
</feature>
<dbReference type="SUPFAM" id="SSF50965">
    <property type="entry name" value="Galactose oxidase, central domain"/>
    <property type="match status" value="1"/>
</dbReference>
<dbReference type="InterPro" id="IPR011043">
    <property type="entry name" value="Gal_Oxase/kelch_b-propeller"/>
</dbReference>
<evidence type="ECO:0000256" key="6">
    <source>
        <dbReference type="SAM" id="MobiDB-lite"/>
    </source>
</evidence>
<dbReference type="PANTHER" id="PTHR46647:SF1">
    <property type="entry name" value="RAB9 EFFECTOR PROTEIN WITH KELCH MOTIFS"/>
    <property type="match status" value="1"/>
</dbReference>
<feature type="compositionally biased region" description="Pro residues" evidence="6">
    <location>
        <begin position="366"/>
        <end position="379"/>
    </location>
</feature>
<sequence length="502" mass="55177">MALVSGQWVEQEVKGSPPSARHGHATAVVGDIAFTFGGCSTEDGEAILYNDLHMLVVTPTELSWEEVPHSGHLPCARFGHSLCAVRGALYLFGGQASLVASEALIGVFRFHLDSLGWEKVCGGGLAPRALCPAVAALGDDIYVMGGVRGGQACNDMFQFNTVSLTWTPVHTFGVAPSPRCDHGMTAVGTLLYAFGGFGSDKVSYSDVHVLDTAMLSWSACEVRGEAPCGRGCHSLTSHHDKDIYVFGGTRGTDGTSLGDLHKLSLAKMKWKVPLYMGLAPEQRHSHTVFILHGHLYVFGGINEQRECNDVKAMRLINPSDRQPLMKEILSEMGLQEINNSFIPTRIPRVKYELSEPPKQASTDSSPTPPGSCPPEPPFPELRAEAAQGIRKALDALDVRHRRLNAERAELTQARLVLQEEKALYAVTYRRQQEELQEMLERHRSQNEAWLKARAAENDAERRQLCTVKDDLVVQQAQLREQEAALNKRALQLSAIMQQFKGM</sequence>
<dbReference type="Proteomes" id="UP001318040">
    <property type="component" value="Chromosome 44"/>
</dbReference>
<gene>
    <name evidence="8" type="primary">LOC116951927</name>
</gene>
<evidence type="ECO:0000256" key="1">
    <source>
        <dbReference type="ARBA" id="ARBA00022441"/>
    </source>
</evidence>
<evidence type="ECO:0000313" key="8">
    <source>
        <dbReference type="RefSeq" id="XP_032826685.1"/>
    </source>
</evidence>
<keyword evidence="1" id="KW-0880">Kelch repeat</keyword>
<organism evidence="7 8">
    <name type="scientific">Petromyzon marinus</name>
    <name type="common">Sea lamprey</name>
    <dbReference type="NCBI Taxonomy" id="7757"/>
    <lineage>
        <taxon>Eukaryota</taxon>
        <taxon>Metazoa</taxon>
        <taxon>Chordata</taxon>
        <taxon>Craniata</taxon>
        <taxon>Vertebrata</taxon>
        <taxon>Cyclostomata</taxon>
        <taxon>Hyperoartia</taxon>
        <taxon>Petromyzontiformes</taxon>
        <taxon>Petromyzontidae</taxon>
        <taxon>Petromyzon</taxon>
    </lineage>
</organism>
<dbReference type="Gene3D" id="2.120.10.80">
    <property type="entry name" value="Kelch-type beta propeller"/>
    <property type="match status" value="2"/>
</dbReference>